<protein>
    <recommendedName>
        <fullName evidence="5">PIPK domain-containing protein</fullName>
    </recommendedName>
</protein>
<dbReference type="InterPro" id="IPR027484">
    <property type="entry name" value="PInositol-4-P-5-kinase_N"/>
</dbReference>
<keyword evidence="3" id="KW-0418">Kinase</keyword>
<dbReference type="Gene3D" id="3.30.800.10">
    <property type="entry name" value="Phosphatidylinositol Phosphate Kinase II Beta"/>
    <property type="match status" value="1"/>
</dbReference>
<dbReference type="GO" id="GO:0016308">
    <property type="term" value="F:1-phosphatidylinositol-4-phosphate 5-kinase activity"/>
    <property type="evidence" value="ECO:0007669"/>
    <property type="project" value="TreeGrafter"/>
</dbReference>
<feature type="region of interest" description="Disordered" evidence="4">
    <location>
        <begin position="488"/>
        <end position="525"/>
    </location>
</feature>
<dbReference type="GO" id="GO:0005737">
    <property type="term" value="C:cytoplasm"/>
    <property type="evidence" value="ECO:0007669"/>
    <property type="project" value="UniProtKB-SubCell"/>
</dbReference>
<dbReference type="SMART" id="SM00330">
    <property type="entry name" value="PIPKc"/>
    <property type="match status" value="1"/>
</dbReference>
<evidence type="ECO:0000256" key="1">
    <source>
        <dbReference type="ARBA" id="ARBA00004496"/>
    </source>
</evidence>
<keyword evidence="3" id="KW-0067">ATP-binding</keyword>
<dbReference type="SUPFAM" id="SSF56104">
    <property type="entry name" value="SAICAR synthase-like"/>
    <property type="match status" value="1"/>
</dbReference>
<evidence type="ECO:0000256" key="3">
    <source>
        <dbReference type="PROSITE-ProRule" id="PRU00781"/>
    </source>
</evidence>
<dbReference type="PANTHER" id="PTHR23086">
    <property type="entry name" value="PHOSPHATIDYLINOSITOL-4-PHOSPHATE 5-KINASE"/>
    <property type="match status" value="1"/>
</dbReference>
<feature type="compositionally biased region" description="Polar residues" evidence="4">
    <location>
        <begin position="426"/>
        <end position="441"/>
    </location>
</feature>
<dbReference type="InterPro" id="IPR023610">
    <property type="entry name" value="PInositol-4/5-P-5/4-kinase"/>
</dbReference>
<accession>A0A8C2Z3A8</accession>
<feature type="domain" description="PIPK" evidence="5">
    <location>
        <begin position="36"/>
        <end position="405"/>
    </location>
</feature>
<dbReference type="FunFam" id="3.30.800.10:FF:000001">
    <property type="entry name" value="phosphatidylinositol 4-phosphate 5-kinase type-1 gamma"/>
    <property type="match status" value="1"/>
</dbReference>
<dbReference type="AlphaFoldDB" id="A0A8C2Z3A8"/>
<evidence type="ECO:0000313" key="7">
    <source>
        <dbReference type="Proteomes" id="UP000694565"/>
    </source>
</evidence>
<organism evidence="6 7">
    <name type="scientific">Cyclopterus lumpus</name>
    <name type="common">Lumpsucker</name>
    <dbReference type="NCBI Taxonomy" id="8103"/>
    <lineage>
        <taxon>Eukaryota</taxon>
        <taxon>Metazoa</taxon>
        <taxon>Chordata</taxon>
        <taxon>Craniata</taxon>
        <taxon>Vertebrata</taxon>
        <taxon>Euteleostomi</taxon>
        <taxon>Actinopterygii</taxon>
        <taxon>Neopterygii</taxon>
        <taxon>Teleostei</taxon>
        <taxon>Neoteleostei</taxon>
        <taxon>Acanthomorphata</taxon>
        <taxon>Eupercaria</taxon>
        <taxon>Perciformes</taxon>
        <taxon>Cottioidei</taxon>
        <taxon>Cottales</taxon>
        <taxon>Cyclopteridae</taxon>
        <taxon>Cyclopterus</taxon>
    </lineage>
</organism>
<feature type="region of interest" description="Disordered" evidence="4">
    <location>
        <begin position="1"/>
        <end position="20"/>
    </location>
</feature>
<keyword evidence="3" id="KW-0808">Transferase</keyword>
<dbReference type="Gene3D" id="3.30.810.10">
    <property type="entry name" value="2-Layer Sandwich"/>
    <property type="match status" value="1"/>
</dbReference>
<dbReference type="PROSITE" id="PS51455">
    <property type="entry name" value="PIPK"/>
    <property type="match status" value="1"/>
</dbReference>
<dbReference type="Ensembl" id="ENSCLMT00005017584.1">
    <property type="protein sequence ID" value="ENSCLMP00005016590.1"/>
    <property type="gene ID" value="ENSCLMG00005008482.1"/>
</dbReference>
<dbReference type="GO" id="GO:0005524">
    <property type="term" value="F:ATP binding"/>
    <property type="evidence" value="ECO:0007669"/>
    <property type="project" value="UniProtKB-UniRule"/>
</dbReference>
<dbReference type="GO" id="GO:0005886">
    <property type="term" value="C:plasma membrane"/>
    <property type="evidence" value="ECO:0007669"/>
    <property type="project" value="TreeGrafter"/>
</dbReference>
<feature type="region of interest" description="Disordered" evidence="4">
    <location>
        <begin position="411"/>
        <end position="446"/>
    </location>
</feature>
<evidence type="ECO:0000313" key="6">
    <source>
        <dbReference type="Ensembl" id="ENSCLMP00005016590.1"/>
    </source>
</evidence>
<feature type="compositionally biased region" description="Low complexity" evidence="4">
    <location>
        <begin position="488"/>
        <end position="499"/>
    </location>
</feature>
<keyword evidence="3" id="KW-0547">Nucleotide-binding</keyword>
<proteinExistence type="predicted"/>
<evidence type="ECO:0000259" key="5">
    <source>
        <dbReference type="PROSITE" id="PS51455"/>
    </source>
</evidence>
<evidence type="ECO:0000256" key="2">
    <source>
        <dbReference type="ARBA" id="ARBA00022490"/>
    </source>
</evidence>
<name>A0A8C2Z3A8_CYCLU</name>
<dbReference type="PANTHER" id="PTHR23086:SF141">
    <property type="entry name" value="PHOSPHATIDYLINOSITOL 4-PHOSPHATE 5-KINASE TYPE-1 GAMMA ISOFORM X1"/>
    <property type="match status" value="1"/>
</dbReference>
<reference evidence="6" key="2">
    <citation type="submission" date="2025-09" db="UniProtKB">
        <authorList>
            <consortium name="Ensembl"/>
        </authorList>
    </citation>
    <scope>IDENTIFICATION</scope>
</reference>
<dbReference type="Pfam" id="PF01504">
    <property type="entry name" value="PIP5K"/>
    <property type="match status" value="1"/>
</dbReference>
<keyword evidence="2" id="KW-0963">Cytoplasm</keyword>
<comment type="subcellular location">
    <subcellularLocation>
        <location evidence="1">Cytoplasm</location>
    </subcellularLocation>
</comment>
<dbReference type="InterPro" id="IPR027483">
    <property type="entry name" value="PInositol-4-P-4/5-kinase_C_sf"/>
</dbReference>
<sequence>IREEMPSPFGVGQAHEKKIGHRRVDASGETTYKKTTSSALQGSIQLGIGYTVGNLSSKPERDVLMQDFYVVESIFFPSEGSNLTPAHHYPDFRFKTYAPVAFRYFRELFGIRPDDYLYSICNEPLIELTNPGASGSIFYVTRDDEFIIKTVQHKEAEFLQKLLPGYYMNLNQNPRTLLPKFFGLYCVQCGGKNIRVVVMNNILPCSVRMHLKFDLKGSTYKRRASKKEREKSKPTFKDLDFLNDVPEGLTLDQDTYGALVKTLQRDCLVLESFKIMDYSLLLGVHNKTQAKREHQSQGSPAAGGDEKRHAAQRALYSTAMESIQGGSTCRDTLDHDDTMGGIPAVGSKGECLLLFIGIIDILQSYRMIKKLEHSWKSLIHDGDTVSVHRPSFYADRFYKFSSTIVFKKSSSLRSSPSKRGRGALSMSKSSAGTGSAGQRPSLSDEMQDNLENFENLREVRSMLEDNGREPPCTPPSFEDATTASIATTLSSNNSLPTTPFDTPEHPRYRRQMLSPSQTPEDRGWVYSPLHFSSESRRGSDGESETVSVRFSNYSSSTHTTEIKCINCMFCYSPVRKSPSPTNSRCLSLCICLLVTHSGTAGMGGARGCPHIQKL</sequence>
<evidence type="ECO:0000256" key="4">
    <source>
        <dbReference type="SAM" id="MobiDB-lite"/>
    </source>
</evidence>
<dbReference type="Proteomes" id="UP000694565">
    <property type="component" value="Unplaced"/>
</dbReference>
<reference evidence="6" key="1">
    <citation type="submission" date="2025-08" db="UniProtKB">
        <authorList>
            <consortium name="Ensembl"/>
        </authorList>
    </citation>
    <scope>IDENTIFICATION</scope>
</reference>
<keyword evidence="7" id="KW-1185">Reference proteome</keyword>
<dbReference type="InterPro" id="IPR002498">
    <property type="entry name" value="PInositol-4-P-4/5-kinase_core"/>
</dbReference>
<dbReference type="GO" id="GO:0046854">
    <property type="term" value="P:phosphatidylinositol phosphate biosynthetic process"/>
    <property type="evidence" value="ECO:0007669"/>
    <property type="project" value="TreeGrafter"/>
</dbReference>
<dbReference type="GeneTree" id="ENSGT00940000159258"/>